<dbReference type="EMBL" id="FOKK01000017">
    <property type="protein sequence ID" value="SFB53337.1"/>
    <property type="molecule type" value="Genomic_DNA"/>
</dbReference>
<dbReference type="PRINTS" id="PR01021">
    <property type="entry name" value="OMPADOMAIN"/>
</dbReference>
<dbReference type="Pfam" id="PF00691">
    <property type="entry name" value="OmpA"/>
    <property type="match status" value="1"/>
</dbReference>
<dbReference type="STRING" id="237018.SAMN04489723_11733"/>
<evidence type="ECO:0000256" key="4">
    <source>
        <dbReference type="PROSITE-ProRule" id="PRU00473"/>
    </source>
</evidence>
<gene>
    <name evidence="6" type="ORF">SAMN04489723_11733</name>
</gene>
<dbReference type="InterPro" id="IPR006664">
    <property type="entry name" value="OMP_bac"/>
</dbReference>
<keyword evidence="7" id="KW-1185">Reference proteome</keyword>
<name>A0A1I1BT63_9BACT</name>
<dbReference type="PROSITE" id="PS51123">
    <property type="entry name" value="OMPA_2"/>
    <property type="match status" value="1"/>
</dbReference>
<evidence type="ECO:0000256" key="3">
    <source>
        <dbReference type="ARBA" id="ARBA00023237"/>
    </source>
</evidence>
<evidence type="ECO:0000256" key="1">
    <source>
        <dbReference type="ARBA" id="ARBA00004442"/>
    </source>
</evidence>
<dbReference type="PANTHER" id="PTHR30329">
    <property type="entry name" value="STATOR ELEMENT OF FLAGELLAR MOTOR COMPLEX"/>
    <property type="match status" value="1"/>
</dbReference>
<proteinExistence type="predicted"/>
<evidence type="ECO:0000256" key="2">
    <source>
        <dbReference type="ARBA" id="ARBA00023136"/>
    </source>
</evidence>
<organism evidence="6 7">
    <name type="scientific">Algoriphagus aquimarinus</name>
    <dbReference type="NCBI Taxonomy" id="237018"/>
    <lineage>
        <taxon>Bacteria</taxon>
        <taxon>Pseudomonadati</taxon>
        <taxon>Bacteroidota</taxon>
        <taxon>Cytophagia</taxon>
        <taxon>Cytophagales</taxon>
        <taxon>Cyclobacteriaceae</taxon>
        <taxon>Algoriphagus</taxon>
    </lineage>
</organism>
<sequence length="651" mass="73182">MKRIIYITSFLLLCFVSCKPLAYKNYLEGVKQSENLNYSSGIEKFLQSWNESPEPETARGLAQAYSKIRNFEQAEEWYTRLDRDEQLLAEDLKPYAEALIANSKYSEATAVLSRLDSARANPELEFIWKTALGGKSFLNKSSESAINPISEVNSSFSEFGPMISDDSVLHFTSDRLISKNTRIDPNNALKSDVYGWTGNGFLKMYELGWDAKKKTVKGTPRVTENLESDLHVGPFYEKGDNLFLTITQAQKFQKSGKGTSRNYTLFPELYFALDSGDVNLDSFSPLPFNDAFSYSVSDPFYDPSDSRLYFSSDMPGGSGGADLYFSEWKNGVWSTPQNLGSIINTSGDERTPYVDKNGMFYFSSSGHAGLGGLDVFRSSFENGEYVNPENLGSPINSNRDDFGLSLVPGSDTQAVFSSDRKGGKGLDDIYFADLNVQKDLVIKGSIIDKETGLKLKDAVVTLYNDQNHLENTYVSEEDGSYRFKVNFDQLVHVEAKKTGYLTGASGDILVPKATQFQDSVLTRDIYLDQIKVGKTYTLENIYYDFDKWDIREDAKPELNNLIKILKDNPTIKIELYSHTDSRGTNAYNLKLSDKRAQAVIAYLIESGIDENRLKGVGYGEEKLLNSCGNNVSCTDEQHQENRRTEFKITEY</sequence>
<evidence type="ECO:0000259" key="5">
    <source>
        <dbReference type="PROSITE" id="PS51123"/>
    </source>
</evidence>
<dbReference type="SUPFAM" id="SSF49464">
    <property type="entry name" value="Carboxypeptidase regulatory domain-like"/>
    <property type="match status" value="1"/>
</dbReference>
<dbReference type="InterPro" id="IPR011659">
    <property type="entry name" value="WD40"/>
</dbReference>
<feature type="domain" description="OmpA-like" evidence="5">
    <location>
        <begin position="532"/>
        <end position="651"/>
    </location>
</feature>
<dbReference type="SUPFAM" id="SSF103088">
    <property type="entry name" value="OmpA-like"/>
    <property type="match status" value="1"/>
</dbReference>
<dbReference type="InterPro" id="IPR008969">
    <property type="entry name" value="CarboxyPept-like_regulatory"/>
</dbReference>
<dbReference type="PANTHER" id="PTHR30329:SF21">
    <property type="entry name" value="LIPOPROTEIN YIAD-RELATED"/>
    <property type="match status" value="1"/>
</dbReference>
<dbReference type="SUPFAM" id="SSF82171">
    <property type="entry name" value="DPP6 N-terminal domain-like"/>
    <property type="match status" value="1"/>
</dbReference>
<dbReference type="InterPro" id="IPR006665">
    <property type="entry name" value="OmpA-like"/>
</dbReference>
<accession>A0A1I1BT63</accession>
<dbReference type="InterPro" id="IPR050330">
    <property type="entry name" value="Bact_OuterMem_StrucFunc"/>
</dbReference>
<dbReference type="Gene3D" id="2.60.40.1120">
    <property type="entry name" value="Carboxypeptidase-like, regulatory domain"/>
    <property type="match status" value="1"/>
</dbReference>
<evidence type="ECO:0000313" key="6">
    <source>
        <dbReference type="EMBL" id="SFB53337.1"/>
    </source>
</evidence>
<reference evidence="6 7" key="1">
    <citation type="submission" date="2016-10" db="EMBL/GenBank/DDBJ databases">
        <authorList>
            <person name="de Groot N.N."/>
        </authorList>
    </citation>
    <scope>NUCLEOTIDE SEQUENCE [LARGE SCALE GENOMIC DNA]</scope>
    <source>
        <strain evidence="6 7">DSM 23399</strain>
    </source>
</reference>
<dbReference type="Proteomes" id="UP000198790">
    <property type="component" value="Unassembled WGS sequence"/>
</dbReference>
<evidence type="ECO:0000313" key="7">
    <source>
        <dbReference type="Proteomes" id="UP000198790"/>
    </source>
</evidence>
<comment type="subcellular location">
    <subcellularLocation>
        <location evidence="1">Cell outer membrane</location>
    </subcellularLocation>
</comment>
<dbReference type="RefSeq" id="WP_092899964.1">
    <property type="nucleotide sequence ID" value="NZ_FOKK01000017.1"/>
</dbReference>
<dbReference type="GO" id="GO:0009279">
    <property type="term" value="C:cell outer membrane"/>
    <property type="evidence" value="ECO:0007669"/>
    <property type="project" value="UniProtKB-SubCell"/>
</dbReference>
<dbReference type="Gene3D" id="3.30.1330.60">
    <property type="entry name" value="OmpA-like domain"/>
    <property type="match status" value="1"/>
</dbReference>
<dbReference type="CDD" id="cd07185">
    <property type="entry name" value="OmpA_C-like"/>
    <property type="match status" value="1"/>
</dbReference>
<keyword evidence="3" id="KW-0998">Cell outer membrane</keyword>
<dbReference type="Pfam" id="PF07676">
    <property type="entry name" value="PD40"/>
    <property type="match status" value="1"/>
</dbReference>
<dbReference type="AlphaFoldDB" id="A0A1I1BT63"/>
<dbReference type="InterPro" id="IPR036737">
    <property type="entry name" value="OmpA-like_sf"/>
</dbReference>
<protein>
    <submittedName>
        <fullName evidence="6">Outer membrane protein OmpA</fullName>
    </submittedName>
</protein>
<keyword evidence="2 4" id="KW-0472">Membrane</keyword>
<dbReference type="OrthoDB" id="9809364at2"/>